<evidence type="ECO:0000313" key="1">
    <source>
        <dbReference type="EMBL" id="GJJ09117.1"/>
    </source>
</evidence>
<evidence type="ECO:0000313" key="2">
    <source>
        <dbReference type="Proteomes" id="UP001050691"/>
    </source>
</evidence>
<organism evidence="1 2">
    <name type="scientific">Clathrus columnatus</name>
    <dbReference type="NCBI Taxonomy" id="1419009"/>
    <lineage>
        <taxon>Eukaryota</taxon>
        <taxon>Fungi</taxon>
        <taxon>Dikarya</taxon>
        <taxon>Basidiomycota</taxon>
        <taxon>Agaricomycotina</taxon>
        <taxon>Agaricomycetes</taxon>
        <taxon>Phallomycetidae</taxon>
        <taxon>Phallales</taxon>
        <taxon>Clathraceae</taxon>
        <taxon>Clathrus</taxon>
    </lineage>
</organism>
<dbReference type="EMBL" id="BPWL01000004">
    <property type="protein sequence ID" value="GJJ09117.1"/>
    <property type="molecule type" value="Genomic_DNA"/>
</dbReference>
<keyword evidence="2" id="KW-1185">Reference proteome</keyword>
<dbReference type="SUPFAM" id="SSF51905">
    <property type="entry name" value="FAD/NAD(P)-binding domain"/>
    <property type="match status" value="2"/>
</dbReference>
<dbReference type="Gene3D" id="3.50.50.60">
    <property type="entry name" value="FAD/NAD(P)-binding domain"/>
    <property type="match status" value="1"/>
</dbReference>
<dbReference type="AlphaFoldDB" id="A0AAV5A6J0"/>
<evidence type="ECO:0008006" key="3">
    <source>
        <dbReference type="Google" id="ProtNLM"/>
    </source>
</evidence>
<sequence length="1077" mass="121980">MHSTIIFPVLALVASYKVLSILIDHAVWKKYSVLTDIPLLSKSRAEKDKLPGVAIICGGSVSGLFAARICANHFKKVLLIDPEKWITTEKGLEDYYENPNAPKRSRVAQYLGYHHYHLLITIAMSKMFPTFEQELKLFGGKLTQQSEFFYFQGIGPHKMPSGFPSYYGGTYPRTITSTRAGFETMLRRLVLRTCKEVEYVNGTVNDLIYDENTNRVTGVKIKSPNGEITNLEGSLVVDATGPFLGGFHWLKKIPKPPASKSPLLQDLKLSYDPKMSYTYCDFALTPKLEEEFRKYGFPTDADTTSKFYVCFPTGGIDNKQVLFEKGVHLALGSYGPQKRVESIDDIEDFLEELKPKRPLPDFIWEMLNTLRNENAPITFMPIKCPQSVYIKYHEADYLPSNFVVVGDAITQTNPINGQGCSRALVHSIILNALLERTVITNSNGFLPSTFSKQYFIEVKNRTQHTWSTLKSRDYNFPSTIPLPGEDLKTASRFTRFYARLIFPLMLTDPDISGVNYRQTAWLDPPPYVMAPWVVRRAIWGWIKRSSMKGSYTYLCNGKLTLPPSPLRMYLFNVLSTIFIVSASYKVLSIFIKHAIWGKYSILKDIHLLSKSNARAENDKIPGVAIICGGSIAGLFAAQPEKWITTEEGLKDHYDNPTPPKRSRVAQYYAFHHLHLLITIAMKKMFSTAFEKELEHAGGRLTQQSETFYIKGVSSKTPTGFPSYYCNVGGNNTGVYPYAITANRPSFETTLRRLVLQTCTEVEYLNGTVTDLVYDESSNRVTGVKVKRPDVEIIADLEGSLVIDATGSFQGGFRWLKNIPKLSSKSPVNLQDLKISFDPKMVYTYCNFSLSTKVEQQFRKYQFPADAEGDTTSRFYVCLPTGGEDSRQVIIERGGRNLLHFICGGYNYRGGRIESIEDIENFLNEMKPSLKKPLPSFIWEILNTLRSENITTSYMYIKCPPSVYIKYHEADYLPSNFVALGDAVTQVNPINGSSLKNRDYNFPSTIPIQKELEEKGQTTISQFLRGYGAMLFSLITSDADISGVFYRQSAWLDPPLYILAPWIIKRVAWAWIKQLIAF</sequence>
<accession>A0AAV5A6J0</accession>
<dbReference type="InterPro" id="IPR036188">
    <property type="entry name" value="FAD/NAD-bd_sf"/>
</dbReference>
<proteinExistence type="predicted"/>
<name>A0AAV5A6J0_9AGAM</name>
<gene>
    <name evidence="1" type="ORF">Clacol_003339</name>
</gene>
<comment type="caution">
    <text evidence="1">The sequence shown here is derived from an EMBL/GenBank/DDBJ whole genome shotgun (WGS) entry which is preliminary data.</text>
</comment>
<protein>
    <recommendedName>
        <fullName evidence="3">FAD/NAD(P)-binding domain-containing protein</fullName>
    </recommendedName>
</protein>
<reference evidence="1" key="1">
    <citation type="submission" date="2021-10" db="EMBL/GenBank/DDBJ databases">
        <title>De novo Genome Assembly of Clathrus columnatus (Basidiomycota, Fungi) Using Illumina and Nanopore Sequence Data.</title>
        <authorList>
            <person name="Ogiso-Tanaka E."/>
            <person name="Itagaki H."/>
            <person name="Hosoya T."/>
            <person name="Hosaka K."/>
        </authorList>
    </citation>
    <scope>NUCLEOTIDE SEQUENCE</scope>
    <source>
        <strain evidence="1">MO-923</strain>
    </source>
</reference>
<dbReference type="Proteomes" id="UP001050691">
    <property type="component" value="Unassembled WGS sequence"/>
</dbReference>